<evidence type="ECO:0000256" key="1">
    <source>
        <dbReference type="SAM" id="MobiDB-lite"/>
    </source>
</evidence>
<dbReference type="Proteomes" id="UP001142489">
    <property type="component" value="Unassembled WGS sequence"/>
</dbReference>
<organism evidence="2 3">
    <name type="scientific">Phrynocephalus forsythii</name>
    <dbReference type="NCBI Taxonomy" id="171643"/>
    <lineage>
        <taxon>Eukaryota</taxon>
        <taxon>Metazoa</taxon>
        <taxon>Chordata</taxon>
        <taxon>Craniata</taxon>
        <taxon>Vertebrata</taxon>
        <taxon>Euteleostomi</taxon>
        <taxon>Lepidosauria</taxon>
        <taxon>Squamata</taxon>
        <taxon>Bifurcata</taxon>
        <taxon>Unidentata</taxon>
        <taxon>Episquamata</taxon>
        <taxon>Toxicofera</taxon>
        <taxon>Iguania</taxon>
        <taxon>Acrodonta</taxon>
        <taxon>Agamidae</taxon>
        <taxon>Agaminae</taxon>
        <taxon>Phrynocephalus</taxon>
    </lineage>
</organism>
<protein>
    <submittedName>
        <fullName evidence="2">Uncharacterized protein</fullName>
    </submittedName>
</protein>
<gene>
    <name evidence="2" type="ORF">JRQ81_002626</name>
</gene>
<dbReference type="AlphaFoldDB" id="A0A9Q0XIB8"/>
<sequence>MKKEERAEVKVIQYGRNYEQKMYGKLLKKQEINGVLPWKKMERMKKKVPTNESGQQRSEERNEKTQPFVCQEASQSPSSTENTSEGFETELSLSSDSGVTNEFMSFDGYFPYYRTYANLVEPPLCMNVDVKQENTGKERGIQSNGCVFNPQYEDEPSNAMGIFATGYFPYYRTCEEYLSTSDFPCEVHGTVESEETETNNGEEIESEIDHDTEDAFVNTIIQENCEINEDTSKCFDFLEIHILTHTITEPCNSEFSPLDEILNLNRSPFSSGYFPYYRTYGKLLLGSVNSNNAYRSSRDELESVLLTKTNKQKRLDLDRPTPFALFPASDPFLVCFSLRLPYI</sequence>
<comment type="caution">
    <text evidence="2">The sequence shown here is derived from an EMBL/GenBank/DDBJ whole genome shotgun (WGS) entry which is preliminary data.</text>
</comment>
<keyword evidence="3" id="KW-1185">Reference proteome</keyword>
<reference evidence="2" key="1">
    <citation type="journal article" date="2023" name="DNA Res.">
        <title>Chromosome-level genome assembly of Phrynocephalus forsythii using third-generation DNA sequencing and Hi-C analysis.</title>
        <authorList>
            <person name="Qi Y."/>
            <person name="Zhao W."/>
            <person name="Zhao Y."/>
            <person name="Niu C."/>
            <person name="Cao S."/>
            <person name="Zhang Y."/>
        </authorList>
    </citation>
    <scope>NUCLEOTIDE SEQUENCE</scope>
    <source>
        <tissue evidence="2">Muscle</tissue>
    </source>
</reference>
<evidence type="ECO:0000313" key="3">
    <source>
        <dbReference type="Proteomes" id="UP001142489"/>
    </source>
</evidence>
<dbReference type="EMBL" id="JAPFRF010000011">
    <property type="protein sequence ID" value="KAJ7316464.1"/>
    <property type="molecule type" value="Genomic_DNA"/>
</dbReference>
<feature type="compositionally biased region" description="Polar residues" evidence="1">
    <location>
        <begin position="72"/>
        <end position="94"/>
    </location>
</feature>
<dbReference type="OrthoDB" id="9219412at2759"/>
<accession>A0A9Q0XIB8</accession>
<name>A0A9Q0XIB8_9SAUR</name>
<evidence type="ECO:0000313" key="2">
    <source>
        <dbReference type="EMBL" id="KAJ7316464.1"/>
    </source>
</evidence>
<feature type="region of interest" description="Disordered" evidence="1">
    <location>
        <begin position="40"/>
        <end position="94"/>
    </location>
</feature>
<proteinExistence type="predicted"/>